<sequence length="1012" mass="109258">MSGYYRGSPRGGAGAGGGGSYPGSPRSGSSYPGSPLGRPSYPTSPQGGGGFSGGGGARRPPVFNAQTRNPIFSLSPGGPPPLSEDVERIENAILAAASSAQPGQGAPTVLEGHAKTAPGDSETQEEGAGDLTVPLPQRPAYGIQGRPTKLWVNYIEITIPGPQSAQDARIEQPGGSKGKGKGKGKGGRGNPPRADKIKAAPEASHDLYKYSVTIDPPESGFKAARIIKLLLEDEELQKFKGTIVSDFGTFIVSHRDILADDEGASTMLKEFGVRFRHADQEVPAEDAQKYRVVVKLQKVLSVATLRRYLMSEVPGLRYGDKEEMIQALNIFLNHYVKTGAPDPSVKTVGTNRTFLLDNAPEKMDLTAGVKAVHGFFSSVRPATGRMLINVNVMHACFYQGVPLTTLIQAFDPRRGSTSPLALGQFLSRLKIQLRHLDGRVKTIRGVATSTDGIDKSTGRPTGSVRVTRDGAGPRDVSFQKIDKKAQTNDFVTVSEYFRRIRHPHENATSIAQSGLVTVPARMLQPPALEYFRGEQPSIRDGSWRMTEGKCFVQTARPRITNPRPGVKANDKSHPWTHVILCGANPGTVESHCETLYHQILEQTGLSLAQTTNLGSKQFCPLDKKGTKAEYEKLDAVFKQLVAAKVDFALFVLADDDTTTYNSIKHLGDAIYGVQTVCVLRDKLGKLKQDINSHLAMKINLKLGGGQDHDRGHRRDAPGANIERATPTIVAMVASRGAELGQRPGEVAVQSQSRDEMVSEPRGMLTRRLRLWKDHNGGRLPENIIVYRDGVSEGQYRLVLRHEIPDLDRACADVYGGDGVATTPPPRMTVVIVGKRHNTRFYPAVEADRDRDNTRSGTVVDRGVTEARVGGGIGIGSIGGVLHRAGGGGGPGGPSVGGGSARNPADELEALTHSLCYTFGRATKAVSIPTLTYYADILCERARCYLACDAVVNPTAAVDQHAPPDEAQIARIRNEAEREKAQARLDEARKSVREKARRAIKVHEDVADTMFYI</sequence>
<feature type="region of interest" description="Disordered" evidence="2">
    <location>
        <begin position="96"/>
        <end position="140"/>
    </location>
</feature>
<keyword evidence="6" id="KW-1185">Reference proteome</keyword>
<dbReference type="SMART" id="SM01163">
    <property type="entry name" value="DUF1785"/>
    <property type="match status" value="1"/>
</dbReference>
<dbReference type="InterPro" id="IPR003165">
    <property type="entry name" value="Piwi"/>
</dbReference>
<evidence type="ECO:0000313" key="6">
    <source>
        <dbReference type="Proteomes" id="UP000011715"/>
    </source>
</evidence>
<dbReference type="InterPro" id="IPR036397">
    <property type="entry name" value="RNaseH_sf"/>
</dbReference>
<dbReference type="EMBL" id="ADBL01001499">
    <property type="status" value="NOT_ANNOTATED_CDS"/>
    <property type="molecule type" value="Genomic_DNA"/>
</dbReference>
<dbReference type="GO" id="GO:0003676">
    <property type="term" value="F:nucleic acid binding"/>
    <property type="evidence" value="ECO:0007669"/>
    <property type="project" value="InterPro"/>
</dbReference>
<dbReference type="OrthoDB" id="10252740at2759"/>
<feature type="domain" description="Piwi" evidence="3">
    <location>
        <begin position="780"/>
        <end position="946"/>
    </location>
</feature>
<dbReference type="Gene3D" id="3.30.420.10">
    <property type="entry name" value="Ribonuclease H-like superfamily/Ribonuclease H"/>
    <property type="match status" value="2"/>
</dbReference>
<evidence type="ECO:0000256" key="2">
    <source>
        <dbReference type="SAM" id="MobiDB-lite"/>
    </source>
</evidence>
<dbReference type="SUPFAM" id="SSF53098">
    <property type="entry name" value="Ribonuclease H-like"/>
    <property type="match status" value="1"/>
</dbReference>
<proteinExistence type="predicted"/>
<reference evidence="6" key="1">
    <citation type="submission" date="2010-05" db="EMBL/GenBank/DDBJ databases">
        <title>The genome sequence of Magnaporthe poae strain ATCC 64411.</title>
        <authorList>
            <person name="Ma L.-J."/>
            <person name="Dead R."/>
            <person name="Young S."/>
            <person name="Zeng Q."/>
            <person name="Koehrsen M."/>
            <person name="Alvarado L."/>
            <person name="Berlin A."/>
            <person name="Chapman S.B."/>
            <person name="Chen Z."/>
            <person name="Freedman E."/>
            <person name="Gellesch M."/>
            <person name="Goldberg J."/>
            <person name="Griggs A."/>
            <person name="Gujja S."/>
            <person name="Heilman E.R."/>
            <person name="Heiman D."/>
            <person name="Hepburn T."/>
            <person name="Howarth C."/>
            <person name="Jen D."/>
            <person name="Larson L."/>
            <person name="Mehta T."/>
            <person name="Neiman D."/>
            <person name="Pearson M."/>
            <person name="Roberts A."/>
            <person name="Saif S."/>
            <person name="Shea T."/>
            <person name="Shenoy N."/>
            <person name="Sisk P."/>
            <person name="Stolte C."/>
            <person name="Sykes S."/>
            <person name="Walk T."/>
            <person name="White J."/>
            <person name="Yandava C."/>
            <person name="Haas B."/>
            <person name="Nusbaum C."/>
            <person name="Birren B."/>
        </authorList>
    </citation>
    <scope>NUCLEOTIDE SEQUENCE [LARGE SCALE GENOMIC DNA]</scope>
    <source>
        <strain evidence="6">ATCC 64411 / 73-15</strain>
    </source>
</reference>
<dbReference type="InterPro" id="IPR012337">
    <property type="entry name" value="RNaseH-like_sf"/>
</dbReference>
<evidence type="ECO:0000313" key="4">
    <source>
        <dbReference type="EMBL" id="KLU87243.1"/>
    </source>
</evidence>
<dbReference type="Gene3D" id="3.40.50.2300">
    <property type="match status" value="1"/>
</dbReference>
<reference evidence="4" key="2">
    <citation type="submission" date="2010-05" db="EMBL/GenBank/DDBJ databases">
        <title>The Genome Sequence of Magnaporthe poae strain ATCC 64411.</title>
        <authorList>
            <consortium name="The Broad Institute Genome Sequencing Platform"/>
            <consortium name="Broad Institute Genome Sequencing Center for Infectious Disease"/>
            <person name="Ma L.-J."/>
            <person name="Dead R."/>
            <person name="Young S."/>
            <person name="Zeng Q."/>
            <person name="Koehrsen M."/>
            <person name="Alvarado L."/>
            <person name="Berlin A."/>
            <person name="Chapman S.B."/>
            <person name="Chen Z."/>
            <person name="Freedman E."/>
            <person name="Gellesch M."/>
            <person name="Goldberg J."/>
            <person name="Griggs A."/>
            <person name="Gujja S."/>
            <person name="Heilman E.R."/>
            <person name="Heiman D."/>
            <person name="Hepburn T."/>
            <person name="Howarth C."/>
            <person name="Jen D."/>
            <person name="Larson L."/>
            <person name="Mehta T."/>
            <person name="Neiman D."/>
            <person name="Pearson M."/>
            <person name="Roberts A."/>
            <person name="Saif S."/>
            <person name="Shea T."/>
            <person name="Shenoy N."/>
            <person name="Sisk P."/>
            <person name="Stolte C."/>
            <person name="Sykes S."/>
            <person name="Walk T."/>
            <person name="White J."/>
            <person name="Yandava C."/>
            <person name="Haas B."/>
            <person name="Nusbaum C."/>
            <person name="Birren B."/>
        </authorList>
    </citation>
    <scope>NUCLEOTIDE SEQUENCE</scope>
    <source>
        <strain evidence="4">ATCC 64411</strain>
    </source>
</reference>
<dbReference type="EMBL" id="GL876970">
    <property type="protein sequence ID" value="KLU87243.1"/>
    <property type="molecule type" value="Genomic_DNA"/>
</dbReference>
<evidence type="ECO:0000313" key="5">
    <source>
        <dbReference type="EnsemblFungi" id="MAPG_06244T0"/>
    </source>
</evidence>
<dbReference type="OMA" id="RGRCYIH"/>
<reference evidence="4" key="3">
    <citation type="submission" date="2011-03" db="EMBL/GenBank/DDBJ databases">
        <title>Annotation of Magnaporthe poae ATCC 64411.</title>
        <authorList>
            <person name="Ma L.-J."/>
            <person name="Dead R."/>
            <person name="Young S.K."/>
            <person name="Zeng Q."/>
            <person name="Gargeya S."/>
            <person name="Fitzgerald M."/>
            <person name="Haas B."/>
            <person name="Abouelleil A."/>
            <person name="Alvarado L."/>
            <person name="Arachchi H.M."/>
            <person name="Berlin A."/>
            <person name="Brown A."/>
            <person name="Chapman S.B."/>
            <person name="Chen Z."/>
            <person name="Dunbar C."/>
            <person name="Freedman E."/>
            <person name="Gearin G."/>
            <person name="Gellesch M."/>
            <person name="Goldberg J."/>
            <person name="Griggs A."/>
            <person name="Gujja S."/>
            <person name="Heiman D."/>
            <person name="Howarth C."/>
            <person name="Larson L."/>
            <person name="Lui A."/>
            <person name="MacDonald P.J.P."/>
            <person name="Mehta T."/>
            <person name="Montmayeur A."/>
            <person name="Murphy C."/>
            <person name="Neiman D."/>
            <person name="Pearson M."/>
            <person name="Priest M."/>
            <person name="Roberts A."/>
            <person name="Saif S."/>
            <person name="Shea T."/>
            <person name="Shenoy N."/>
            <person name="Sisk P."/>
            <person name="Stolte C."/>
            <person name="Sykes S."/>
            <person name="Yandava C."/>
            <person name="Wortman J."/>
            <person name="Nusbaum C."/>
            <person name="Birren B."/>
        </authorList>
    </citation>
    <scope>NUCLEOTIDE SEQUENCE</scope>
    <source>
        <strain evidence="4">ATCC 64411</strain>
    </source>
</reference>
<dbReference type="Pfam" id="PF08699">
    <property type="entry name" value="ArgoL1"/>
    <property type="match status" value="1"/>
</dbReference>
<organism evidence="5 6">
    <name type="scientific">Magnaporthiopsis poae (strain ATCC 64411 / 73-15)</name>
    <name type="common">Kentucky bluegrass fungus</name>
    <name type="synonym">Magnaporthe poae</name>
    <dbReference type="NCBI Taxonomy" id="644358"/>
    <lineage>
        <taxon>Eukaryota</taxon>
        <taxon>Fungi</taxon>
        <taxon>Dikarya</taxon>
        <taxon>Ascomycota</taxon>
        <taxon>Pezizomycotina</taxon>
        <taxon>Sordariomycetes</taxon>
        <taxon>Sordariomycetidae</taxon>
        <taxon>Magnaporthales</taxon>
        <taxon>Magnaporthaceae</taxon>
        <taxon>Magnaporthiopsis</taxon>
    </lineage>
</organism>
<dbReference type="EnsemblFungi" id="MAPG_06244T0">
    <property type="protein sequence ID" value="MAPG_06244T0"/>
    <property type="gene ID" value="MAPG_06244"/>
</dbReference>
<accession>A0A0C4E1I3</accession>
<feature type="region of interest" description="Disordered" evidence="2">
    <location>
        <begin position="740"/>
        <end position="759"/>
    </location>
</feature>
<dbReference type="InterPro" id="IPR014811">
    <property type="entry name" value="ArgoL1"/>
</dbReference>
<reference evidence="5" key="4">
    <citation type="journal article" date="2015" name="G3 (Bethesda)">
        <title>Genome sequences of three phytopathogenic species of the Magnaporthaceae family of fungi.</title>
        <authorList>
            <person name="Okagaki L.H."/>
            <person name="Nunes C.C."/>
            <person name="Sailsbery J."/>
            <person name="Clay B."/>
            <person name="Brown D."/>
            <person name="John T."/>
            <person name="Oh Y."/>
            <person name="Young N."/>
            <person name="Fitzgerald M."/>
            <person name="Haas B.J."/>
            <person name="Zeng Q."/>
            <person name="Young S."/>
            <person name="Adiconis X."/>
            <person name="Fan L."/>
            <person name="Levin J.Z."/>
            <person name="Mitchell T.K."/>
            <person name="Okubara P.A."/>
            <person name="Farman M.L."/>
            <person name="Kohn L.M."/>
            <person name="Birren B."/>
            <person name="Ma L.-J."/>
            <person name="Dean R.A."/>
        </authorList>
    </citation>
    <scope>NUCLEOTIDE SEQUENCE</scope>
    <source>
        <strain evidence="5">ATCC 64411 / 73-15</strain>
    </source>
</reference>
<feature type="compositionally biased region" description="Gly residues" evidence="2">
    <location>
        <begin position="46"/>
        <end position="57"/>
    </location>
</feature>
<dbReference type="VEuPathDB" id="FungiDB:MAPG_06244"/>
<keyword evidence="1" id="KW-0175">Coiled coil</keyword>
<feature type="coiled-coil region" evidence="1">
    <location>
        <begin position="968"/>
        <end position="997"/>
    </location>
</feature>
<evidence type="ECO:0000259" key="3">
    <source>
        <dbReference type="PROSITE" id="PS50822"/>
    </source>
</evidence>
<dbReference type="PROSITE" id="PS50822">
    <property type="entry name" value="PIWI"/>
    <property type="match status" value="1"/>
</dbReference>
<dbReference type="STRING" id="644358.A0A0C4E1I3"/>
<name>A0A0C4E1I3_MAGP6</name>
<dbReference type="eggNOG" id="KOG1041">
    <property type="taxonomic scope" value="Eukaryota"/>
</dbReference>
<protein>
    <recommendedName>
        <fullName evidence="3">Piwi domain-containing protein</fullName>
    </recommendedName>
</protein>
<dbReference type="InterPro" id="IPR032474">
    <property type="entry name" value="Argonaute_N"/>
</dbReference>
<dbReference type="SMART" id="SM00950">
    <property type="entry name" value="Piwi"/>
    <property type="match status" value="1"/>
</dbReference>
<dbReference type="Pfam" id="PF02171">
    <property type="entry name" value="Piwi"/>
    <property type="match status" value="1"/>
</dbReference>
<dbReference type="AlphaFoldDB" id="A0A0C4E1I3"/>
<feature type="region of interest" description="Disordered" evidence="2">
    <location>
        <begin position="1"/>
        <end position="84"/>
    </location>
</feature>
<feature type="compositionally biased region" description="Gly residues" evidence="2">
    <location>
        <begin position="9"/>
        <end position="21"/>
    </location>
</feature>
<feature type="compositionally biased region" description="Low complexity" evidence="2">
    <location>
        <begin position="96"/>
        <end position="107"/>
    </location>
</feature>
<reference evidence="5" key="5">
    <citation type="submission" date="2015-06" db="UniProtKB">
        <authorList>
            <consortium name="EnsemblFungi"/>
        </authorList>
    </citation>
    <scope>IDENTIFICATION</scope>
    <source>
        <strain evidence="5">ATCC 64411</strain>
    </source>
</reference>
<gene>
    <name evidence="4" type="ORF">MAPG_06244</name>
</gene>
<feature type="compositionally biased region" description="Low complexity" evidence="2">
    <location>
        <begin position="22"/>
        <end position="41"/>
    </location>
</feature>
<dbReference type="Proteomes" id="UP000011715">
    <property type="component" value="Unassembled WGS sequence"/>
</dbReference>
<feature type="region of interest" description="Disordered" evidence="2">
    <location>
        <begin position="163"/>
        <end position="201"/>
    </location>
</feature>
<dbReference type="Pfam" id="PF16486">
    <property type="entry name" value="ArgoN"/>
    <property type="match status" value="1"/>
</dbReference>
<evidence type="ECO:0000256" key="1">
    <source>
        <dbReference type="SAM" id="Coils"/>
    </source>
</evidence>
<dbReference type="PANTHER" id="PTHR22891">
    <property type="entry name" value="EUKARYOTIC TRANSLATION INITIATION FACTOR 2C"/>
    <property type="match status" value="1"/>
</dbReference>